<protein>
    <recommendedName>
        <fullName evidence="4">DUF4198 domain-containing protein</fullName>
    </recommendedName>
</protein>
<dbReference type="Pfam" id="PF10670">
    <property type="entry name" value="DUF4198"/>
    <property type="match status" value="1"/>
</dbReference>
<dbReference type="EMBL" id="BQXS01002914">
    <property type="protein sequence ID" value="GKT33430.1"/>
    <property type="molecule type" value="Genomic_DNA"/>
</dbReference>
<dbReference type="InterPro" id="IPR019613">
    <property type="entry name" value="DUF4198"/>
</dbReference>
<reference evidence="2" key="1">
    <citation type="submission" date="2022-03" db="EMBL/GenBank/DDBJ databases">
        <title>Draft genome sequence of Aduncisulcus paluster, a free-living microaerophilic Fornicata.</title>
        <authorList>
            <person name="Yuyama I."/>
            <person name="Kume K."/>
            <person name="Tamura T."/>
            <person name="Inagaki Y."/>
            <person name="Hashimoto T."/>
        </authorList>
    </citation>
    <scope>NUCLEOTIDE SEQUENCE</scope>
    <source>
        <strain evidence="2">NY0171</strain>
    </source>
</reference>
<feature type="signal peptide" evidence="1">
    <location>
        <begin position="1"/>
        <end position="23"/>
    </location>
</feature>
<feature type="chain" id="PRO_5046182639" description="DUF4198 domain-containing protein" evidence="1">
    <location>
        <begin position="24"/>
        <end position="154"/>
    </location>
</feature>
<feature type="non-terminal residue" evidence="2">
    <location>
        <position position="154"/>
    </location>
</feature>
<evidence type="ECO:0008006" key="4">
    <source>
        <dbReference type="Google" id="ProtNLM"/>
    </source>
</evidence>
<keyword evidence="3" id="KW-1185">Reference proteome</keyword>
<organism evidence="2 3">
    <name type="scientific">Aduncisulcus paluster</name>
    <dbReference type="NCBI Taxonomy" id="2918883"/>
    <lineage>
        <taxon>Eukaryota</taxon>
        <taxon>Metamonada</taxon>
        <taxon>Carpediemonas-like organisms</taxon>
        <taxon>Aduncisulcus</taxon>
    </lineage>
</organism>
<evidence type="ECO:0000256" key="1">
    <source>
        <dbReference type="SAM" id="SignalP"/>
    </source>
</evidence>
<dbReference type="Proteomes" id="UP001057375">
    <property type="component" value="Unassembled WGS sequence"/>
</dbReference>
<comment type="caution">
    <text evidence="2">The sequence shown here is derived from an EMBL/GenBank/DDBJ whole genome shotgun (WGS) entry which is preliminary data.</text>
</comment>
<keyword evidence="1" id="KW-0732">Signal</keyword>
<gene>
    <name evidence="2" type="ORF">ADUPG1_002487</name>
</gene>
<evidence type="ECO:0000313" key="2">
    <source>
        <dbReference type="EMBL" id="GKT33430.1"/>
    </source>
</evidence>
<name>A0ABQ5KR32_9EUKA</name>
<evidence type="ECO:0000313" key="3">
    <source>
        <dbReference type="Proteomes" id="UP001057375"/>
    </source>
</evidence>
<accession>A0ABQ5KR32</accession>
<feature type="non-terminal residue" evidence="2">
    <location>
        <position position="1"/>
    </location>
</feature>
<proteinExistence type="predicted"/>
<sequence length="154" mass="16806">KSKLYTMVLCLCALVLPAHAAHAHSLWVNLFESHLHAPGHVLTSIGWGHFSPIDDLLSPPSASANIAKYYITAPDGTEVELPLPKSTVKTATETPYADIITGDIGIRKIALKKDSPQGTYQVAATSKVSFFSRYKDKNGKMRMATKPMDQLKDV</sequence>